<accession>A0A6J6LV28</accession>
<reference evidence="2" key="1">
    <citation type="submission" date="2020-05" db="EMBL/GenBank/DDBJ databases">
        <authorList>
            <person name="Chiriac C."/>
            <person name="Salcher M."/>
            <person name="Ghai R."/>
            <person name="Kavagutti S V."/>
        </authorList>
    </citation>
    <scope>NUCLEOTIDE SEQUENCE</scope>
</reference>
<name>A0A6J6LV28_9ZZZZ</name>
<sequence>MVTMKLGELLWREVVMGLAINNAGKSGIGQHADGDEGVFAEIAKVLLHL</sequence>
<organism evidence="2">
    <name type="scientific">freshwater metagenome</name>
    <dbReference type="NCBI Taxonomy" id="449393"/>
    <lineage>
        <taxon>unclassified sequences</taxon>
        <taxon>metagenomes</taxon>
        <taxon>ecological metagenomes</taxon>
    </lineage>
</organism>
<dbReference type="EMBL" id="CAEZWJ010000088">
    <property type="protein sequence ID" value="CAB4665596.1"/>
    <property type="molecule type" value="Genomic_DNA"/>
</dbReference>
<proteinExistence type="predicted"/>
<dbReference type="EMBL" id="CAEZVQ010000056">
    <property type="protein sequence ID" value="CAB4634785.1"/>
    <property type="molecule type" value="Genomic_DNA"/>
</dbReference>
<evidence type="ECO:0000313" key="2">
    <source>
        <dbReference type="EMBL" id="CAB4665596.1"/>
    </source>
</evidence>
<gene>
    <name evidence="1" type="ORF">UFOPK2086_00565</name>
    <name evidence="2" type="ORF">UFOPK2214_01511</name>
</gene>
<evidence type="ECO:0000313" key="1">
    <source>
        <dbReference type="EMBL" id="CAB4634785.1"/>
    </source>
</evidence>
<dbReference type="AlphaFoldDB" id="A0A6J6LV28"/>
<protein>
    <submittedName>
        <fullName evidence="2">Unannotated protein</fullName>
    </submittedName>
</protein>